<dbReference type="GO" id="GO:0031124">
    <property type="term" value="P:mRNA 3'-end processing"/>
    <property type="evidence" value="ECO:0007669"/>
    <property type="project" value="TreeGrafter"/>
</dbReference>
<gene>
    <name evidence="3" type="ORF">AYBTSS11_LOCUS3671</name>
</gene>
<dbReference type="Proteomes" id="UP001189624">
    <property type="component" value="Chromosome 1"/>
</dbReference>
<dbReference type="SMART" id="SM00582">
    <property type="entry name" value="RPR"/>
    <property type="match status" value="1"/>
</dbReference>
<dbReference type="Pfam" id="PF04818">
    <property type="entry name" value="CID"/>
    <property type="match status" value="1"/>
</dbReference>
<keyword evidence="1" id="KW-0507">mRNA processing</keyword>
<dbReference type="InterPro" id="IPR006569">
    <property type="entry name" value="CID_dom"/>
</dbReference>
<reference evidence="3" key="1">
    <citation type="submission" date="2023-10" db="EMBL/GenBank/DDBJ databases">
        <authorList>
            <person name="Domelevo Entfellner J.-B."/>
        </authorList>
    </citation>
    <scope>NUCLEOTIDE SEQUENCE</scope>
</reference>
<dbReference type="InterPro" id="IPR008942">
    <property type="entry name" value="ENTH_VHS"/>
</dbReference>
<evidence type="ECO:0000313" key="4">
    <source>
        <dbReference type="Proteomes" id="UP001189624"/>
    </source>
</evidence>
<dbReference type="SUPFAM" id="SSF48464">
    <property type="entry name" value="ENTH/VHS domain"/>
    <property type="match status" value="1"/>
</dbReference>
<accession>A0AA86V3D2</accession>
<dbReference type="Gene3D" id="1.25.40.90">
    <property type="match status" value="1"/>
</dbReference>
<dbReference type="GO" id="GO:0005634">
    <property type="term" value="C:nucleus"/>
    <property type="evidence" value="ECO:0007669"/>
    <property type="project" value="UniProtKB-ARBA"/>
</dbReference>
<dbReference type="Gramene" id="rna-AYBTSS11_LOCUS3671">
    <property type="protein sequence ID" value="CAJ1918318.1"/>
    <property type="gene ID" value="gene-AYBTSS11_LOCUS3671"/>
</dbReference>
<protein>
    <recommendedName>
        <fullName evidence="2">CID domain-containing protein</fullName>
    </recommendedName>
</protein>
<evidence type="ECO:0000313" key="3">
    <source>
        <dbReference type="EMBL" id="CAJ1918318.1"/>
    </source>
</evidence>
<keyword evidence="4" id="KW-1185">Reference proteome</keyword>
<feature type="domain" description="CID" evidence="2">
    <location>
        <begin position="1"/>
        <end position="117"/>
    </location>
</feature>
<proteinExistence type="predicted"/>
<dbReference type="PANTHER" id="PTHR12460">
    <property type="entry name" value="CYCLIN-DEPENDENT KINASE INHIBITOR-RELATED PROTEIN"/>
    <property type="match status" value="1"/>
</dbReference>
<organism evidence="3 4">
    <name type="scientific">Sphenostylis stenocarpa</name>
    <dbReference type="NCBI Taxonomy" id="92480"/>
    <lineage>
        <taxon>Eukaryota</taxon>
        <taxon>Viridiplantae</taxon>
        <taxon>Streptophyta</taxon>
        <taxon>Embryophyta</taxon>
        <taxon>Tracheophyta</taxon>
        <taxon>Spermatophyta</taxon>
        <taxon>Magnoliopsida</taxon>
        <taxon>eudicotyledons</taxon>
        <taxon>Gunneridae</taxon>
        <taxon>Pentapetalae</taxon>
        <taxon>rosids</taxon>
        <taxon>fabids</taxon>
        <taxon>Fabales</taxon>
        <taxon>Fabaceae</taxon>
        <taxon>Papilionoideae</taxon>
        <taxon>50 kb inversion clade</taxon>
        <taxon>NPAAA clade</taxon>
        <taxon>indigoferoid/millettioid clade</taxon>
        <taxon>Phaseoleae</taxon>
        <taxon>Sphenostylis</taxon>
    </lineage>
</organism>
<evidence type="ECO:0000256" key="1">
    <source>
        <dbReference type="ARBA" id="ARBA00022664"/>
    </source>
</evidence>
<dbReference type="PANTHER" id="PTHR12460:SF31">
    <property type="entry name" value="RNA POLYMERASE II-BINDING DOMAIN PROTEIN"/>
    <property type="match status" value="1"/>
</dbReference>
<dbReference type="GO" id="GO:0000993">
    <property type="term" value="F:RNA polymerase II complex binding"/>
    <property type="evidence" value="ECO:0007669"/>
    <property type="project" value="TreeGrafter"/>
</dbReference>
<dbReference type="PROSITE" id="PS51391">
    <property type="entry name" value="CID"/>
    <property type="match status" value="1"/>
</dbReference>
<dbReference type="EMBL" id="OY731398">
    <property type="protein sequence ID" value="CAJ1918318.1"/>
    <property type="molecule type" value="Genomic_DNA"/>
</dbReference>
<sequence>MKQRLKKQSLSNWCISHRERAREIVETWDKLFNASQKERRLSFLYLANDILQNSKRNGSEFVNEFWKVLPAALRHVYESGDELRRLAVGRLNEYTELKGIAQNVKTVQLLLSIAFVNGACSVSSYLIPFGDALTTLPFFFEQNAFDCPFLVNEEK</sequence>
<name>A0AA86V3D2_9FABA</name>
<dbReference type="AlphaFoldDB" id="A0AA86V3D2"/>
<evidence type="ECO:0000259" key="2">
    <source>
        <dbReference type="PROSITE" id="PS51391"/>
    </source>
</evidence>
<dbReference type="CDD" id="cd16981">
    <property type="entry name" value="CID_RPRD_like"/>
    <property type="match status" value="1"/>
</dbReference>